<feature type="compositionally biased region" description="Low complexity" evidence="1">
    <location>
        <begin position="129"/>
        <end position="139"/>
    </location>
</feature>
<dbReference type="Proteomes" id="UP000596660">
    <property type="component" value="Unplaced"/>
</dbReference>
<feature type="region of interest" description="Disordered" evidence="1">
    <location>
        <begin position="220"/>
        <end position="254"/>
    </location>
</feature>
<protein>
    <submittedName>
        <fullName evidence="2">Uncharacterized protein</fullName>
    </submittedName>
</protein>
<dbReference type="AlphaFoldDB" id="A0A803MYY1"/>
<organism evidence="2 3">
    <name type="scientific">Chenopodium quinoa</name>
    <name type="common">Quinoa</name>
    <dbReference type="NCBI Taxonomy" id="63459"/>
    <lineage>
        <taxon>Eukaryota</taxon>
        <taxon>Viridiplantae</taxon>
        <taxon>Streptophyta</taxon>
        <taxon>Embryophyta</taxon>
        <taxon>Tracheophyta</taxon>
        <taxon>Spermatophyta</taxon>
        <taxon>Magnoliopsida</taxon>
        <taxon>eudicotyledons</taxon>
        <taxon>Gunneridae</taxon>
        <taxon>Pentapetalae</taxon>
        <taxon>Caryophyllales</taxon>
        <taxon>Chenopodiaceae</taxon>
        <taxon>Chenopodioideae</taxon>
        <taxon>Atripliceae</taxon>
        <taxon>Chenopodium</taxon>
    </lineage>
</organism>
<proteinExistence type="predicted"/>
<dbReference type="Gramene" id="AUR62037558-RA">
    <property type="protein sequence ID" value="AUR62037558-RA:cds"/>
    <property type="gene ID" value="AUR62037558"/>
</dbReference>
<evidence type="ECO:0000256" key="1">
    <source>
        <dbReference type="SAM" id="MobiDB-lite"/>
    </source>
</evidence>
<evidence type="ECO:0000313" key="3">
    <source>
        <dbReference type="Proteomes" id="UP000596660"/>
    </source>
</evidence>
<dbReference type="EnsemblPlants" id="AUR62037558-RA">
    <property type="protein sequence ID" value="AUR62037558-RA:cds"/>
    <property type="gene ID" value="AUR62037558"/>
</dbReference>
<reference evidence="2" key="2">
    <citation type="submission" date="2021-03" db="UniProtKB">
        <authorList>
            <consortium name="EnsemblPlants"/>
        </authorList>
    </citation>
    <scope>IDENTIFICATION</scope>
</reference>
<reference evidence="2" key="1">
    <citation type="journal article" date="2017" name="Nature">
        <title>The genome of Chenopodium quinoa.</title>
        <authorList>
            <person name="Jarvis D.E."/>
            <person name="Ho Y.S."/>
            <person name="Lightfoot D.J."/>
            <person name="Schmoeckel S.M."/>
            <person name="Li B."/>
            <person name="Borm T.J.A."/>
            <person name="Ohyanagi H."/>
            <person name="Mineta K."/>
            <person name="Michell C.T."/>
            <person name="Saber N."/>
            <person name="Kharbatia N.M."/>
            <person name="Rupper R.R."/>
            <person name="Sharp A.R."/>
            <person name="Dally N."/>
            <person name="Boughton B.A."/>
            <person name="Woo Y.H."/>
            <person name="Gao G."/>
            <person name="Schijlen E.G.W.M."/>
            <person name="Guo X."/>
            <person name="Momin A.A."/>
            <person name="Negrao S."/>
            <person name="Al-Babili S."/>
            <person name="Gehring C."/>
            <person name="Roessner U."/>
            <person name="Jung C."/>
            <person name="Murphy K."/>
            <person name="Arold S.T."/>
            <person name="Gojobori T."/>
            <person name="van der Linden C.G."/>
            <person name="van Loo E.N."/>
            <person name="Jellen E.N."/>
            <person name="Maughan P.J."/>
            <person name="Tester M."/>
        </authorList>
    </citation>
    <scope>NUCLEOTIDE SEQUENCE [LARGE SCALE GENOMIC DNA]</scope>
    <source>
        <strain evidence="2">cv. PI 614886</strain>
    </source>
</reference>
<feature type="region of interest" description="Disordered" evidence="1">
    <location>
        <begin position="111"/>
        <end position="139"/>
    </location>
</feature>
<sequence>MTTDLMGLHNVLVCQARVNDVDLSGIKNQLQENAQQIAALTTLVSKIVPGNESTARVCGVCSDFSHATDECPTLQSEDVNALGGFPGQSQRKYDPFSNTYNEGWKDHPNLRYGPRPPFSHSNQTRPFVQQNSQQQSGSSLEDLVKQLTTQIGQVHSQGVQYQKKTDTHLHHIDTQIGQISTSLSNLESQLSNRLPSQTLANPNEHAKVVTLRSGKELKEPKIKNREIEKEVEVRPKDDVAGESKEKHDTESEKELEKKDSFDACDWMAQDVFDEWCKNLFENGVFGDFKETKMVDSFVVSSDVIEPDACDGCEKSLPSIVPKLIPSTEFASSCAVYQIHKMVDSCCNFGHIHKSSIL</sequence>
<accession>A0A803MYY1</accession>
<feature type="compositionally biased region" description="Polar residues" evidence="1">
    <location>
        <begin position="119"/>
        <end position="128"/>
    </location>
</feature>
<name>A0A803MYY1_CHEQI</name>
<evidence type="ECO:0000313" key="2">
    <source>
        <dbReference type="EnsemblPlants" id="AUR62037558-RA:cds"/>
    </source>
</evidence>
<keyword evidence="3" id="KW-1185">Reference proteome</keyword>